<dbReference type="CTD" id="8231423"/>
<dbReference type="EMBL" id="DS235820">
    <property type="protein sequence ID" value="EEB17733.1"/>
    <property type="molecule type" value="Genomic_DNA"/>
</dbReference>
<feature type="region of interest" description="Disordered" evidence="1">
    <location>
        <begin position="1"/>
        <end position="40"/>
    </location>
</feature>
<dbReference type="GeneID" id="8231423"/>
<dbReference type="VEuPathDB" id="VectorBase:PHUM483830"/>
<reference evidence="3" key="3">
    <citation type="submission" date="2020-05" db="UniProtKB">
        <authorList>
            <consortium name="EnsemblMetazoa"/>
        </authorList>
    </citation>
    <scope>IDENTIFICATION</scope>
    <source>
        <strain evidence="3">USDA</strain>
    </source>
</reference>
<dbReference type="HOGENOM" id="CLU_3089642_0_0_1"/>
<protein>
    <submittedName>
        <fullName evidence="2 3">Uncharacterized protein</fullName>
    </submittedName>
</protein>
<dbReference type="Proteomes" id="UP000009046">
    <property type="component" value="Unassembled WGS sequence"/>
</dbReference>
<dbReference type="AlphaFoldDB" id="E0VWH7"/>
<evidence type="ECO:0000313" key="3">
    <source>
        <dbReference type="EnsemblMetazoa" id="PHUM483830-PA"/>
    </source>
</evidence>
<dbReference type="EMBL" id="AAZO01005866">
    <property type="status" value="NOT_ANNOTATED_CDS"/>
    <property type="molecule type" value="Genomic_DNA"/>
</dbReference>
<keyword evidence="4" id="KW-1185">Reference proteome</keyword>
<name>E0VWH7_PEDHC</name>
<proteinExistence type="predicted"/>
<evidence type="ECO:0000313" key="4">
    <source>
        <dbReference type="Proteomes" id="UP000009046"/>
    </source>
</evidence>
<gene>
    <name evidence="3" type="primary">8231423</name>
    <name evidence="2" type="ORF">Phum_PHUM483830</name>
</gene>
<dbReference type="KEGG" id="phu:Phum_PHUM483830"/>
<evidence type="ECO:0000256" key="1">
    <source>
        <dbReference type="SAM" id="MobiDB-lite"/>
    </source>
</evidence>
<reference evidence="2" key="2">
    <citation type="submission" date="2007-04" db="EMBL/GenBank/DDBJ databases">
        <title>The genome of the human body louse.</title>
        <authorList>
            <consortium name="The Human Body Louse Genome Consortium"/>
            <person name="Kirkness E."/>
            <person name="Walenz B."/>
            <person name="Hass B."/>
            <person name="Bruggner R."/>
            <person name="Strausberg R."/>
        </authorList>
    </citation>
    <scope>NUCLEOTIDE SEQUENCE</scope>
    <source>
        <strain evidence="2">USDA</strain>
    </source>
</reference>
<evidence type="ECO:0000313" key="2">
    <source>
        <dbReference type="EMBL" id="EEB17733.1"/>
    </source>
</evidence>
<feature type="compositionally biased region" description="Basic and acidic residues" evidence="1">
    <location>
        <begin position="9"/>
        <end position="24"/>
    </location>
</feature>
<accession>E0VWH7</accession>
<reference evidence="2" key="1">
    <citation type="submission" date="2007-04" db="EMBL/GenBank/DDBJ databases">
        <title>Annotation of Pediculus humanus corporis strain USDA.</title>
        <authorList>
            <person name="Kirkness E."/>
            <person name="Hannick L."/>
            <person name="Hass B."/>
            <person name="Bruggner R."/>
            <person name="Lawson D."/>
            <person name="Bidwell S."/>
            <person name="Joardar V."/>
            <person name="Caler E."/>
            <person name="Walenz B."/>
            <person name="Inman J."/>
            <person name="Schobel S."/>
            <person name="Galinsky K."/>
            <person name="Amedeo P."/>
            <person name="Strausberg R."/>
        </authorList>
    </citation>
    <scope>NUCLEOTIDE SEQUENCE</scope>
    <source>
        <strain evidence="2">USDA</strain>
    </source>
</reference>
<sequence length="52" mass="6309">MPIPSYKVNPEKDGKKKKRWDDDRRRRRREGGRENTASESLKNIFILPVRRQ</sequence>
<organism>
    <name type="scientific">Pediculus humanus subsp. corporis</name>
    <name type="common">Body louse</name>
    <dbReference type="NCBI Taxonomy" id="121224"/>
    <lineage>
        <taxon>Eukaryota</taxon>
        <taxon>Metazoa</taxon>
        <taxon>Ecdysozoa</taxon>
        <taxon>Arthropoda</taxon>
        <taxon>Hexapoda</taxon>
        <taxon>Insecta</taxon>
        <taxon>Pterygota</taxon>
        <taxon>Neoptera</taxon>
        <taxon>Paraneoptera</taxon>
        <taxon>Psocodea</taxon>
        <taxon>Troctomorpha</taxon>
        <taxon>Phthiraptera</taxon>
        <taxon>Anoplura</taxon>
        <taxon>Pediculidae</taxon>
        <taxon>Pediculus</taxon>
    </lineage>
</organism>
<dbReference type="RefSeq" id="XP_002430471.1">
    <property type="nucleotide sequence ID" value="XM_002430426.1"/>
</dbReference>
<dbReference type="EnsemblMetazoa" id="PHUM483830-RA">
    <property type="protein sequence ID" value="PHUM483830-PA"/>
    <property type="gene ID" value="PHUM483830"/>
</dbReference>
<dbReference type="InParanoid" id="E0VWH7"/>